<evidence type="ECO:0000256" key="1">
    <source>
        <dbReference type="SAM" id="Coils"/>
    </source>
</evidence>
<keyword evidence="1" id="KW-0175">Coiled coil</keyword>
<gene>
    <name evidence="2" type="ORF">HNY73_015010</name>
</gene>
<comment type="caution">
    <text evidence="2">The sequence shown here is derived from an EMBL/GenBank/DDBJ whole genome shotgun (WGS) entry which is preliminary data.</text>
</comment>
<accession>A0A8T0ESB1</accession>
<reference evidence="2" key="2">
    <citation type="submission" date="2020-06" db="EMBL/GenBank/DDBJ databases">
        <authorList>
            <person name="Sheffer M."/>
        </authorList>
    </citation>
    <scope>NUCLEOTIDE SEQUENCE</scope>
</reference>
<reference evidence="2" key="1">
    <citation type="journal article" date="2020" name="bioRxiv">
        <title>Chromosome-level reference genome of the European wasp spider Argiope bruennichi: a resource for studies on range expansion and evolutionary adaptation.</title>
        <authorList>
            <person name="Sheffer M.M."/>
            <person name="Hoppe A."/>
            <person name="Krehenwinkel H."/>
            <person name="Uhl G."/>
            <person name="Kuss A.W."/>
            <person name="Jensen L."/>
            <person name="Jensen C."/>
            <person name="Gillespie R.G."/>
            <person name="Hoff K.J."/>
            <person name="Prost S."/>
        </authorList>
    </citation>
    <scope>NUCLEOTIDE SEQUENCE</scope>
</reference>
<protein>
    <submittedName>
        <fullName evidence="2">Uncharacterized protein</fullName>
    </submittedName>
</protein>
<name>A0A8T0ESB1_ARGBR</name>
<dbReference type="Proteomes" id="UP000807504">
    <property type="component" value="Unassembled WGS sequence"/>
</dbReference>
<sequence>MNFTEKDKWSVYDSDLDDKENFALQEEDSSLCSYQYLQCLIKKNSLLEALSLLWDSLPPSLKKGKTRVTKREALSIILKNIRKLPNLLNKCDSLLEDNKLKDNKLKELELEYESLLDEKELLTNTETFLSKERARYAKKVAEAEKKISNYQRTFKRIKSLVFELDLELNSRNSHNSRTLGEENHFIHFGNRRRARRLILRLKRLVNTISSWEFRHL</sequence>
<evidence type="ECO:0000313" key="3">
    <source>
        <dbReference type="Proteomes" id="UP000807504"/>
    </source>
</evidence>
<proteinExistence type="predicted"/>
<dbReference type="AlphaFoldDB" id="A0A8T0ESB1"/>
<feature type="coiled-coil region" evidence="1">
    <location>
        <begin position="91"/>
        <end position="160"/>
    </location>
</feature>
<dbReference type="EMBL" id="JABXBU010002072">
    <property type="protein sequence ID" value="KAF8778271.1"/>
    <property type="molecule type" value="Genomic_DNA"/>
</dbReference>
<evidence type="ECO:0000313" key="2">
    <source>
        <dbReference type="EMBL" id="KAF8778271.1"/>
    </source>
</evidence>
<keyword evidence="3" id="KW-1185">Reference proteome</keyword>
<organism evidence="2 3">
    <name type="scientific">Argiope bruennichi</name>
    <name type="common">Wasp spider</name>
    <name type="synonym">Aranea bruennichi</name>
    <dbReference type="NCBI Taxonomy" id="94029"/>
    <lineage>
        <taxon>Eukaryota</taxon>
        <taxon>Metazoa</taxon>
        <taxon>Ecdysozoa</taxon>
        <taxon>Arthropoda</taxon>
        <taxon>Chelicerata</taxon>
        <taxon>Arachnida</taxon>
        <taxon>Araneae</taxon>
        <taxon>Araneomorphae</taxon>
        <taxon>Entelegynae</taxon>
        <taxon>Araneoidea</taxon>
        <taxon>Araneidae</taxon>
        <taxon>Argiope</taxon>
    </lineage>
</organism>